<dbReference type="PROSITE" id="PS51257">
    <property type="entry name" value="PROKAR_LIPOPROTEIN"/>
    <property type="match status" value="1"/>
</dbReference>
<gene>
    <name evidence="1" type="primary">Gp1ba</name>
    <name evidence="1" type="ORF">SNAT2548_LOCUS27286</name>
</gene>
<evidence type="ECO:0000313" key="2">
    <source>
        <dbReference type="Proteomes" id="UP000604046"/>
    </source>
</evidence>
<dbReference type="OrthoDB" id="425209at2759"/>
<sequence>MDARPFDEVAGFKARHQPCVWCGGGSCHSNNDNACEPYDFVMNGAGDVFVSQRHTGKSLAALLFQVKLSTTPMLRTPTWWLSARCAPRSTE</sequence>
<organism evidence="1 2">
    <name type="scientific">Symbiodinium natans</name>
    <dbReference type="NCBI Taxonomy" id="878477"/>
    <lineage>
        <taxon>Eukaryota</taxon>
        <taxon>Sar</taxon>
        <taxon>Alveolata</taxon>
        <taxon>Dinophyceae</taxon>
        <taxon>Suessiales</taxon>
        <taxon>Symbiodiniaceae</taxon>
        <taxon>Symbiodinium</taxon>
    </lineage>
</organism>
<keyword evidence="2" id="KW-1185">Reference proteome</keyword>
<proteinExistence type="predicted"/>
<protein>
    <submittedName>
        <fullName evidence="1">Gp1ba protein</fullName>
    </submittedName>
</protein>
<accession>A0A812SN40</accession>
<comment type="caution">
    <text evidence="1">The sequence shown here is derived from an EMBL/GenBank/DDBJ whole genome shotgun (WGS) entry which is preliminary data.</text>
</comment>
<dbReference type="AlphaFoldDB" id="A0A812SN40"/>
<name>A0A812SN40_9DINO</name>
<dbReference type="Proteomes" id="UP000604046">
    <property type="component" value="Unassembled WGS sequence"/>
</dbReference>
<reference evidence="1" key="1">
    <citation type="submission" date="2021-02" db="EMBL/GenBank/DDBJ databases">
        <authorList>
            <person name="Dougan E. K."/>
            <person name="Rhodes N."/>
            <person name="Thang M."/>
            <person name="Chan C."/>
        </authorList>
    </citation>
    <scope>NUCLEOTIDE SEQUENCE</scope>
</reference>
<evidence type="ECO:0000313" key="1">
    <source>
        <dbReference type="EMBL" id="CAE7486370.1"/>
    </source>
</evidence>
<dbReference type="EMBL" id="CAJNDS010002461">
    <property type="protein sequence ID" value="CAE7486370.1"/>
    <property type="molecule type" value="Genomic_DNA"/>
</dbReference>